<feature type="region of interest" description="Disordered" evidence="1">
    <location>
        <begin position="47"/>
        <end position="113"/>
    </location>
</feature>
<gene>
    <name evidence="2" type="ORF">PIB30_098437</name>
</gene>
<accession>A0ABU6TYM6</accession>
<dbReference type="Proteomes" id="UP001341840">
    <property type="component" value="Unassembled WGS sequence"/>
</dbReference>
<keyword evidence="3" id="KW-1185">Reference proteome</keyword>
<protein>
    <submittedName>
        <fullName evidence="2">Uncharacterized protein</fullName>
    </submittedName>
</protein>
<sequence>MGIKPAEEFVSPFLTMDAIRRTYDICPKPVNYEHFWDHNEETPRAVAPRIFRPPGRPRKKRTKLDILPLLLPSMGAPSKPNCQPKKRKQRAATPQQQEPNFREVQAPTLEEIR</sequence>
<comment type="caution">
    <text evidence="2">The sequence shown here is derived from an EMBL/GenBank/DDBJ whole genome shotgun (WGS) entry which is preliminary data.</text>
</comment>
<evidence type="ECO:0000256" key="1">
    <source>
        <dbReference type="SAM" id="MobiDB-lite"/>
    </source>
</evidence>
<dbReference type="EMBL" id="JASCZI010093140">
    <property type="protein sequence ID" value="MED6153113.1"/>
    <property type="molecule type" value="Genomic_DNA"/>
</dbReference>
<evidence type="ECO:0000313" key="2">
    <source>
        <dbReference type="EMBL" id="MED6153113.1"/>
    </source>
</evidence>
<organism evidence="2 3">
    <name type="scientific">Stylosanthes scabra</name>
    <dbReference type="NCBI Taxonomy" id="79078"/>
    <lineage>
        <taxon>Eukaryota</taxon>
        <taxon>Viridiplantae</taxon>
        <taxon>Streptophyta</taxon>
        <taxon>Embryophyta</taxon>
        <taxon>Tracheophyta</taxon>
        <taxon>Spermatophyta</taxon>
        <taxon>Magnoliopsida</taxon>
        <taxon>eudicotyledons</taxon>
        <taxon>Gunneridae</taxon>
        <taxon>Pentapetalae</taxon>
        <taxon>rosids</taxon>
        <taxon>fabids</taxon>
        <taxon>Fabales</taxon>
        <taxon>Fabaceae</taxon>
        <taxon>Papilionoideae</taxon>
        <taxon>50 kb inversion clade</taxon>
        <taxon>dalbergioids sensu lato</taxon>
        <taxon>Dalbergieae</taxon>
        <taxon>Pterocarpus clade</taxon>
        <taxon>Stylosanthes</taxon>
    </lineage>
</organism>
<feature type="non-terminal residue" evidence="2">
    <location>
        <position position="113"/>
    </location>
</feature>
<evidence type="ECO:0000313" key="3">
    <source>
        <dbReference type="Proteomes" id="UP001341840"/>
    </source>
</evidence>
<reference evidence="2 3" key="1">
    <citation type="journal article" date="2023" name="Plants (Basel)">
        <title>Bridging the Gap: Combining Genomics and Transcriptomics Approaches to Understand Stylosanthes scabra, an Orphan Legume from the Brazilian Caatinga.</title>
        <authorList>
            <person name="Ferreira-Neto J.R.C."/>
            <person name="da Silva M.D."/>
            <person name="Binneck E."/>
            <person name="de Melo N.F."/>
            <person name="da Silva R.H."/>
            <person name="de Melo A.L.T.M."/>
            <person name="Pandolfi V."/>
            <person name="Bustamante F.O."/>
            <person name="Brasileiro-Vidal A.C."/>
            <person name="Benko-Iseppon A.M."/>
        </authorList>
    </citation>
    <scope>NUCLEOTIDE SEQUENCE [LARGE SCALE GENOMIC DNA]</scope>
    <source>
        <tissue evidence="2">Leaves</tissue>
    </source>
</reference>
<name>A0ABU6TYM6_9FABA</name>
<proteinExistence type="predicted"/>